<dbReference type="EMBL" id="JAQIZT010000005">
    <property type="protein sequence ID" value="KAJ6996502.1"/>
    <property type="molecule type" value="Genomic_DNA"/>
</dbReference>
<comment type="caution">
    <text evidence="1">The sequence shown here is derived from an EMBL/GenBank/DDBJ whole genome shotgun (WGS) entry which is preliminary data.</text>
</comment>
<protein>
    <submittedName>
        <fullName evidence="1">Uncharacterized protein</fullName>
    </submittedName>
</protein>
<dbReference type="AlphaFoldDB" id="A0AAD6QU79"/>
<evidence type="ECO:0000313" key="1">
    <source>
        <dbReference type="EMBL" id="KAJ6996502.1"/>
    </source>
</evidence>
<accession>A0AAD6QU79</accession>
<gene>
    <name evidence="1" type="ORF">NC653_013178</name>
</gene>
<proteinExistence type="predicted"/>
<evidence type="ECO:0000313" key="2">
    <source>
        <dbReference type="Proteomes" id="UP001164929"/>
    </source>
</evidence>
<name>A0AAD6QU79_9ROSI</name>
<reference evidence="1" key="1">
    <citation type="journal article" date="2023" name="Mol. Ecol. Resour.">
        <title>Chromosome-level genome assembly of a triploid poplar Populus alba 'Berolinensis'.</title>
        <authorList>
            <person name="Chen S."/>
            <person name="Yu Y."/>
            <person name="Wang X."/>
            <person name="Wang S."/>
            <person name="Zhang T."/>
            <person name="Zhou Y."/>
            <person name="He R."/>
            <person name="Meng N."/>
            <person name="Wang Y."/>
            <person name="Liu W."/>
            <person name="Liu Z."/>
            <person name="Liu J."/>
            <person name="Guo Q."/>
            <person name="Huang H."/>
            <person name="Sederoff R.R."/>
            <person name="Wang G."/>
            <person name="Qu G."/>
            <person name="Chen S."/>
        </authorList>
    </citation>
    <scope>NUCLEOTIDE SEQUENCE</scope>
    <source>
        <strain evidence="1">SC-2020</strain>
    </source>
</reference>
<dbReference type="Proteomes" id="UP001164929">
    <property type="component" value="Chromosome 5"/>
</dbReference>
<keyword evidence="2" id="KW-1185">Reference proteome</keyword>
<sequence length="85" mass="9807">MEALFSDDFRFVSRWLVAGGWWLWSKAWVTQSDDRLRWCQGLLWAVVDLEPGLVVVRERKSRVNAVLNGFGDLIPGDLIEDVGWT</sequence>
<organism evidence="1 2">
    <name type="scientific">Populus alba x Populus x berolinensis</name>
    <dbReference type="NCBI Taxonomy" id="444605"/>
    <lineage>
        <taxon>Eukaryota</taxon>
        <taxon>Viridiplantae</taxon>
        <taxon>Streptophyta</taxon>
        <taxon>Embryophyta</taxon>
        <taxon>Tracheophyta</taxon>
        <taxon>Spermatophyta</taxon>
        <taxon>Magnoliopsida</taxon>
        <taxon>eudicotyledons</taxon>
        <taxon>Gunneridae</taxon>
        <taxon>Pentapetalae</taxon>
        <taxon>rosids</taxon>
        <taxon>fabids</taxon>
        <taxon>Malpighiales</taxon>
        <taxon>Salicaceae</taxon>
        <taxon>Saliceae</taxon>
        <taxon>Populus</taxon>
    </lineage>
</organism>